<protein>
    <recommendedName>
        <fullName evidence="4">Transmembrane protein</fullName>
    </recommendedName>
</protein>
<evidence type="ECO:0008006" key="4">
    <source>
        <dbReference type="Google" id="ProtNLM"/>
    </source>
</evidence>
<reference evidence="2 3" key="2">
    <citation type="submission" date="2019-11" db="EMBL/GenBank/DDBJ databases">
        <authorList>
            <person name="Lu H."/>
        </authorList>
    </citation>
    <scope>NUCLEOTIDE SEQUENCE [LARGE SCALE GENOMIC DNA]</scope>
    <source>
        <strain evidence="2 3">FIM1</strain>
    </source>
</reference>
<reference evidence="2 3" key="1">
    <citation type="submission" date="2016-03" db="EMBL/GenBank/DDBJ databases">
        <title>How can Kluyveromyces marxianus grow so fast - potential evolutionary course in Saccharomyces Complex revealed by comparative genomics.</title>
        <authorList>
            <person name="Mo W."/>
            <person name="Lu W."/>
            <person name="Yang X."/>
            <person name="Qi J."/>
            <person name="Lv H."/>
        </authorList>
    </citation>
    <scope>NUCLEOTIDE SEQUENCE [LARGE SCALE GENOMIC DNA]</scope>
    <source>
        <strain evidence="2 3">FIM1</strain>
    </source>
</reference>
<keyword evidence="1" id="KW-0812">Transmembrane</keyword>
<dbReference type="EMBL" id="CP015057">
    <property type="protein sequence ID" value="QGN16349.1"/>
    <property type="molecule type" value="Genomic_DNA"/>
</dbReference>
<accession>A0ABX6EZP1</accession>
<evidence type="ECO:0000313" key="2">
    <source>
        <dbReference type="EMBL" id="QGN16349.1"/>
    </source>
</evidence>
<gene>
    <name evidence="2" type="ORF">FIM1_3055</name>
</gene>
<sequence length="199" mass="22726">MQQNPSCSGICFSRAAAALKFVFFLFFFFFWFSSSFFFCYCLFLSSRLTPQFWGFFPPLGARAEESVVPAPRLPFIQDSFFFFVCLFYFLRLGFRQFGGSVTCVCGALRSGEGKCFACHPTFEFSLGLGVTRPLIGPTWSCASHLLHVQASQNTKIMLATCKRDKRLGIKEEELNMYAQHRPVSCSFVIYLEHILENSF</sequence>
<evidence type="ECO:0000256" key="1">
    <source>
        <dbReference type="SAM" id="Phobius"/>
    </source>
</evidence>
<proteinExistence type="predicted"/>
<name>A0ABX6EZP1_KLUMA</name>
<keyword evidence="1" id="KW-1133">Transmembrane helix</keyword>
<evidence type="ECO:0000313" key="3">
    <source>
        <dbReference type="Proteomes" id="UP000422736"/>
    </source>
</evidence>
<keyword evidence="3" id="KW-1185">Reference proteome</keyword>
<feature type="transmembrane region" description="Helical" evidence="1">
    <location>
        <begin position="21"/>
        <end position="45"/>
    </location>
</feature>
<keyword evidence="1" id="KW-0472">Membrane</keyword>
<feature type="transmembrane region" description="Helical" evidence="1">
    <location>
        <begin position="73"/>
        <end position="90"/>
    </location>
</feature>
<organism evidence="2 3">
    <name type="scientific">Kluyveromyces marxianus</name>
    <name type="common">Yeast</name>
    <name type="synonym">Candida kefyr</name>
    <dbReference type="NCBI Taxonomy" id="4911"/>
    <lineage>
        <taxon>Eukaryota</taxon>
        <taxon>Fungi</taxon>
        <taxon>Dikarya</taxon>
        <taxon>Ascomycota</taxon>
        <taxon>Saccharomycotina</taxon>
        <taxon>Saccharomycetes</taxon>
        <taxon>Saccharomycetales</taxon>
        <taxon>Saccharomycetaceae</taxon>
        <taxon>Kluyveromyces</taxon>
    </lineage>
</organism>
<dbReference type="Proteomes" id="UP000422736">
    <property type="component" value="Chromosome 4"/>
</dbReference>